<dbReference type="EMBL" id="CAJZBQ010000048">
    <property type="protein sequence ID" value="CAG9329583.1"/>
    <property type="molecule type" value="Genomic_DNA"/>
</dbReference>
<dbReference type="Proteomes" id="UP001162131">
    <property type="component" value="Unassembled WGS sequence"/>
</dbReference>
<dbReference type="GO" id="GO:0016020">
    <property type="term" value="C:membrane"/>
    <property type="evidence" value="ECO:0007669"/>
    <property type="project" value="TreeGrafter"/>
</dbReference>
<dbReference type="PANTHER" id="PTHR24348">
    <property type="entry name" value="SERINE/THREONINE-PROTEIN KINASE UNC-51-RELATED"/>
    <property type="match status" value="1"/>
</dbReference>
<dbReference type="PROSITE" id="PS50089">
    <property type="entry name" value="ZF_RING_2"/>
    <property type="match status" value="1"/>
</dbReference>
<evidence type="ECO:0000256" key="5">
    <source>
        <dbReference type="PROSITE-ProRule" id="PRU00175"/>
    </source>
</evidence>
<evidence type="ECO:0000256" key="1">
    <source>
        <dbReference type="ARBA" id="ARBA00022679"/>
    </source>
</evidence>
<dbReference type="GO" id="GO:0010506">
    <property type="term" value="P:regulation of autophagy"/>
    <property type="evidence" value="ECO:0007669"/>
    <property type="project" value="InterPro"/>
</dbReference>
<protein>
    <recommendedName>
        <fullName evidence="11">Protein kinase domain-containing protein</fullName>
    </recommendedName>
</protein>
<dbReference type="GO" id="GO:0004674">
    <property type="term" value="F:protein serine/threonine kinase activity"/>
    <property type="evidence" value="ECO:0007669"/>
    <property type="project" value="InterPro"/>
</dbReference>
<dbReference type="GO" id="GO:0000045">
    <property type="term" value="P:autophagosome assembly"/>
    <property type="evidence" value="ECO:0007669"/>
    <property type="project" value="TreeGrafter"/>
</dbReference>
<name>A0AAU9JUB5_9CILI</name>
<evidence type="ECO:0000313" key="9">
    <source>
        <dbReference type="EMBL" id="CAG9329583.1"/>
    </source>
</evidence>
<evidence type="ECO:0000256" key="2">
    <source>
        <dbReference type="ARBA" id="ARBA00022741"/>
    </source>
</evidence>
<feature type="domain" description="RING-type" evidence="8">
    <location>
        <begin position="462"/>
        <end position="504"/>
    </location>
</feature>
<dbReference type="AlphaFoldDB" id="A0AAU9JUB5"/>
<evidence type="ECO:0000256" key="4">
    <source>
        <dbReference type="ARBA" id="ARBA00022840"/>
    </source>
</evidence>
<dbReference type="GO" id="GO:0005829">
    <property type="term" value="C:cytosol"/>
    <property type="evidence" value="ECO:0007669"/>
    <property type="project" value="TreeGrafter"/>
</dbReference>
<feature type="region of interest" description="Disordered" evidence="6">
    <location>
        <begin position="404"/>
        <end position="434"/>
    </location>
</feature>
<sequence>MEYYAKYRYTQLHKMPPNKRILIAELKNRHKQSDRVPLIAAVKEFSTIKHNYENEAKIFSEVSDMSHSIVKYYNHLKYDDKFFIFMEYCENGSISQSMKKLLSENTYWPLSWLVKQFKSITYALIVLLEHKISHRDIKPENIFVCKDWHFKLGDFGITRRQTGLSEETYPITGTILYMSPILLKLYFDKIQNSDKINLEKEDVWSLGKTFFEILIKKTGVDFQKYRGKSIQNSNKMRRCSFAQIMYEYESSFIDIIYKKLLKHDIPEKLALLIAQMLKTPYKDRPSLSDVYEGLERIQGEIGDPGDSEPNWISYINPEKPKEKLDTSKKENLLKLLEQEENRIGKVIKTYFKHGYISSEDDADVKTISIESSLSSQDCLNTLPLNDPSQENATISAENSYEYVDGDTVSEENPLSTESEIDTDGDYDSPSDNTTISNETHLAIEENLYDEKSKTLPETNNRCGLCGEWSDKDQIKLDCGHFYDVPCLSEYINYPNIRPHCPICKVKITWKMLSTGGLLISDLAMNKMLYLIE</sequence>
<dbReference type="GO" id="GO:0000407">
    <property type="term" value="C:phagophore assembly site"/>
    <property type="evidence" value="ECO:0007669"/>
    <property type="project" value="TreeGrafter"/>
</dbReference>
<accession>A0AAU9JUB5</accession>
<dbReference type="InterPro" id="IPR001841">
    <property type="entry name" value="Znf_RING"/>
</dbReference>
<dbReference type="SUPFAM" id="SSF56112">
    <property type="entry name" value="Protein kinase-like (PK-like)"/>
    <property type="match status" value="1"/>
</dbReference>
<dbReference type="InterPro" id="IPR011009">
    <property type="entry name" value="Kinase-like_dom_sf"/>
</dbReference>
<keyword evidence="3" id="KW-0418">Kinase</keyword>
<dbReference type="GO" id="GO:0005524">
    <property type="term" value="F:ATP binding"/>
    <property type="evidence" value="ECO:0007669"/>
    <property type="project" value="UniProtKB-KW"/>
</dbReference>
<dbReference type="SUPFAM" id="SSF57850">
    <property type="entry name" value="RING/U-box"/>
    <property type="match status" value="1"/>
</dbReference>
<dbReference type="InterPro" id="IPR008271">
    <property type="entry name" value="Ser/Thr_kinase_AS"/>
</dbReference>
<comment type="caution">
    <text evidence="9">The sequence shown here is derived from an EMBL/GenBank/DDBJ whole genome shotgun (WGS) entry which is preliminary data.</text>
</comment>
<dbReference type="Gene3D" id="1.10.510.10">
    <property type="entry name" value="Transferase(Phosphotransferase) domain 1"/>
    <property type="match status" value="1"/>
</dbReference>
<keyword evidence="5" id="KW-0479">Metal-binding</keyword>
<keyword evidence="10" id="KW-1185">Reference proteome</keyword>
<proteinExistence type="predicted"/>
<evidence type="ECO:0008006" key="11">
    <source>
        <dbReference type="Google" id="ProtNLM"/>
    </source>
</evidence>
<dbReference type="GO" id="GO:0008270">
    <property type="term" value="F:zinc ion binding"/>
    <property type="evidence" value="ECO:0007669"/>
    <property type="project" value="UniProtKB-KW"/>
</dbReference>
<evidence type="ECO:0000259" key="8">
    <source>
        <dbReference type="PROSITE" id="PS50089"/>
    </source>
</evidence>
<organism evidence="9 10">
    <name type="scientific">Blepharisma stoltei</name>
    <dbReference type="NCBI Taxonomy" id="1481888"/>
    <lineage>
        <taxon>Eukaryota</taxon>
        <taxon>Sar</taxon>
        <taxon>Alveolata</taxon>
        <taxon>Ciliophora</taxon>
        <taxon>Postciliodesmatophora</taxon>
        <taxon>Heterotrichea</taxon>
        <taxon>Heterotrichida</taxon>
        <taxon>Blepharismidae</taxon>
        <taxon>Blepharisma</taxon>
    </lineage>
</organism>
<feature type="domain" description="Protein kinase" evidence="7">
    <location>
        <begin position="1"/>
        <end position="297"/>
    </location>
</feature>
<dbReference type="GO" id="GO:0005776">
    <property type="term" value="C:autophagosome"/>
    <property type="evidence" value="ECO:0007669"/>
    <property type="project" value="TreeGrafter"/>
</dbReference>
<dbReference type="InterPro" id="IPR045269">
    <property type="entry name" value="Atg1-like"/>
</dbReference>
<evidence type="ECO:0000313" key="10">
    <source>
        <dbReference type="Proteomes" id="UP001162131"/>
    </source>
</evidence>
<reference evidence="9" key="1">
    <citation type="submission" date="2021-09" db="EMBL/GenBank/DDBJ databases">
        <authorList>
            <consortium name="AG Swart"/>
            <person name="Singh M."/>
            <person name="Singh A."/>
            <person name="Seah K."/>
            <person name="Emmerich C."/>
        </authorList>
    </citation>
    <scope>NUCLEOTIDE SEQUENCE</scope>
    <source>
        <strain evidence="9">ATCC30299</strain>
    </source>
</reference>
<keyword evidence="5" id="KW-0863">Zinc-finger</keyword>
<keyword evidence="4" id="KW-0067">ATP-binding</keyword>
<evidence type="ECO:0000259" key="7">
    <source>
        <dbReference type="PROSITE" id="PS50011"/>
    </source>
</evidence>
<dbReference type="Gene3D" id="3.30.40.10">
    <property type="entry name" value="Zinc/RING finger domain, C3HC4 (zinc finger)"/>
    <property type="match status" value="1"/>
</dbReference>
<dbReference type="PROSITE" id="PS50011">
    <property type="entry name" value="PROTEIN_KINASE_DOM"/>
    <property type="match status" value="1"/>
</dbReference>
<dbReference type="InterPro" id="IPR013083">
    <property type="entry name" value="Znf_RING/FYVE/PHD"/>
</dbReference>
<dbReference type="Pfam" id="PF00069">
    <property type="entry name" value="Pkinase"/>
    <property type="match status" value="1"/>
</dbReference>
<dbReference type="InterPro" id="IPR000719">
    <property type="entry name" value="Prot_kinase_dom"/>
</dbReference>
<dbReference type="Gene3D" id="3.30.200.20">
    <property type="entry name" value="Phosphorylase Kinase, domain 1"/>
    <property type="match status" value="1"/>
</dbReference>
<dbReference type="SMART" id="SM00220">
    <property type="entry name" value="S_TKc"/>
    <property type="match status" value="1"/>
</dbReference>
<dbReference type="PROSITE" id="PS00108">
    <property type="entry name" value="PROTEIN_KINASE_ST"/>
    <property type="match status" value="1"/>
</dbReference>
<evidence type="ECO:0000256" key="3">
    <source>
        <dbReference type="ARBA" id="ARBA00022777"/>
    </source>
</evidence>
<keyword evidence="5" id="KW-0862">Zinc</keyword>
<gene>
    <name evidence="9" type="ORF">BSTOLATCC_MIC49215</name>
</gene>
<evidence type="ECO:0000256" key="6">
    <source>
        <dbReference type="SAM" id="MobiDB-lite"/>
    </source>
</evidence>
<keyword evidence="2" id="KW-0547">Nucleotide-binding</keyword>
<dbReference type="PANTHER" id="PTHR24348:SF22">
    <property type="entry name" value="NON-SPECIFIC SERINE_THREONINE PROTEIN KINASE"/>
    <property type="match status" value="1"/>
</dbReference>
<feature type="compositionally biased region" description="Acidic residues" evidence="6">
    <location>
        <begin position="418"/>
        <end position="428"/>
    </location>
</feature>
<keyword evidence="1" id="KW-0808">Transferase</keyword>